<dbReference type="Gene3D" id="3.40.50.360">
    <property type="match status" value="1"/>
</dbReference>
<gene>
    <name evidence="3" type="ORF">U729_841</name>
</gene>
<evidence type="ECO:0000313" key="4">
    <source>
        <dbReference type="Proteomes" id="UP000030635"/>
    </source>
</evidence>
<feature type="transmembrane region" description="Helical" evidence="1">
    <location>
        <begin position="6"/>
        <end position="27"/>
    </location>
</feature>
<evidence type="ECO:0000256" key="1">
    <source>
        <dbReference type="SAM" id="Phobius"/>
    </source>
</evidence>
<reference evidence="3 4" key="1">
    <citation type="journal article" date="2015" name="Infect. Genet. Evol.">
        <title>Genomic sequences of six botulinum neurotoxin-producing strains representing three clostridial species illustrate the mobility and diversity of botulinum neurotoxin genes.</title>
        <authorList>
            <person name="Smith T.J."/>
            <person name="Hill K.K."/>
            <person name="Xie G."/>
            <person name="Foley B.T."/>
            <person name="Williamson C.H."/>
            <person name="Foster J.T."/>
            <person name="Johnson S.L."/>
            <person name="Chertkov O."/>
            <person name="Teshima H."/>
            <person name="Gibbons H.S."/>
            <person name="Johnsky L.A."/>
            <person name="Karavis M.A."/>
            <person name="Smith L.A."/>
        </authorList>
    </citation>
    <scope>NUCLEOTIDE SEQUENCE [LARGE SCALE GENOMIC DNA]</scope>
    <source>
        <strain evidence="3">Sullivan</strain>
    </source>
</reference>
<dbReference type="PANTHER" id="PTHR38030">
    <property type="entry name" value="PROTOPORPHYRINOGEN IX DEHYDROGENASE [MENAQUINONE]"/>
    <property type="match status" value="1"/>
</dbReference>
<dbReference type="GO" id="GO:0070819">
    <property type="term" value="F:menaquinone-dependent protoporphyrinogen oxidase activity"/>
    <property type="evidence" value="ECO:0007669"/>
    <property type="project" value="TreeGrafter"/>
</dbReference>
<dbReference type="InterPro" id="IPR052200">
    <property type="entry name" value="Protoporphyrinogen_IX_DH"/>
</dbReference>
<dbReference type="GO" id="GO:0006783">
    <property type="term" value="P:heme biosynthetic process"/>
    <property type="evidence" value="ECO:0007669"/>
    <property type="project" value="TreeGrafter"/>
</dbReference>
<organism evidence="3 4">
    <name type="scientific">Clostridium baratii str. Sullivan</name>
    <dbReference type="NCBI Taxonomy" id="1415775"/>
    <lineage>
        <taxon>Bacteria</taxon>
        <taxon>Bacillati</taxon>
        <taxon>Bacillota</taxon>
        <taxon>Clostridia</taxon>
        <taxon>Eubacteriales</taxon>
        <taxon>Clostridiaceae</taxon>
        <taxon>Clostridium</taxon>
    </lineage>
</organism>
<dbReference type="HOGENOM" id="CLU_108839_0_0_9"/>
<keyword evidence="4" id="KW-1185">Reference proteome</keyword>
<accession>A0A0A7FY83</accession>
<dbReference type="eggNOG" id="COG4635">
    <property type="taxonomic scope" value="Bacteria"/>
</dbReference>
<keyword evidence="1" id="KW-0812">Transmembrane</keyword>
<dbReference type="PROSITE" id="PS50902">
    <property type="entry name" value="FLAVODOXIN_LIKE"/>
    <property type="match status" value="1"/>
</dbReference>
<protein>
    <submittedName>
        <fullName evidence="3">Flavodoxin domain protein</fullName>
    </submittedName>
</protein>
<evidence type="ECO:0000313" key="3">
    <source>
        <dbReference type="EMBL" id="AIY84577.1"/>
    </source>
</evidence>
<name>A0A0A7FY83_9CLOT</name>
<dbReference type="Proteomes" id="UP000030635">
    <property type="component" value="Chromosome"/>
</dbReference>
<dbReference type="GO" id="GO:0010181">
    <property type="term" value="F:FMN binding"/>
    <property type="evidence" value="ECO:0007669"/>
    <property type="project" value="InterPro"/>
</dbReference>
<dbReference type="EMBL" id="CP006905">
    <property type="protein sequence ID" value="AIY84577.1"/>
    <property type="molecule type" value="Genomic_DNA"/>
</dbReference>
<dbReference type="InterPro" id="IPR008254">
    <property type="entry name" value="Flavodoxin/NO_synth"/>
</dbReference>
<dbReference type="GO" id="GO:0016651">
    <property type="term" value="F:oxidoreductase activity, acting on NAD(P)H"/>
    <property type="evidence" value="ECO:0007669"/>
    <property type="project" value="UniProtKB-ARBA"/>
</dbReference>
<dbReference type="PANTHER" id="PTHR38030:SF2">
    <property type="entry name" value="PROTOPORPHYRINOGEN IX DEHYDROGENASE [QUINONE]"/>
    <property type="match status" value="1"/>
</dbReference>
<evidence type="ECO:0000259" key="2">
    <source>
        <dbReference type="PROSITE" id="PS50902"/>
    </source>
</evidence>
<dbReference type="Pfam" id="PF12724">
    <property type="entry name" value="Flavodoxin_5"/>
    <property type="match status" value="1"/>
</dbReference>
<dbReference type="AlphaFoldDB" id="A0A0A7FY83"/>
<sequence length="195" mass="22386">MYFNDIIYLNVICIMGVRELANILVMYQSKYGATKKYAEWLAEKLSCDLIKTKDANINKVIKYDTIILGGGIYASGIAGISFLKKNYTKLKDKKIVVFAVGASPYNEEAIKNLKEHNLRDELSEISCFYCRGAWNEEKMSWKDRVLCNMLKKVVLKKDPSKYEPWEEALVEAIGSKCDWTSKENINPIIEFIEAK</sequence>
<dbReference type="InterPro" id="IPR029039">
    <property type="entry name" value="Flavoprotein-like_sf"/>
</dbReference>
<feature type="domain" description="Flavodoxin-like" evidence="2">
    <location>
        <begin position="23"/>
        <end position="170"/>
    </location>
</feature>
<dbReference type="KEGG" id="cbv:U729_841"/>
<dbReference type="InterPro" id="IPR026816">
    <property type="entry name" value="Flavodoxin_dom"/>
</dbReference>
<keyword evidence="1" id="KW-1133">Transmembrane helix</keyword>
<keyword evidence="1" id="KW-0472">Membrane</keyword>
<proteinExistence type="predicted"/>
<dbReference type="SUPFAM" id="SSF52218">
    <property type="entry name" value="Flavoproteins"/>
    <property type="match status" value="1"/>
</dbReference>